<dbReference type="EMBL" id="JBEPFB010000001">
    <property type="protein sequence ID" value="MER7371577.1"/>
    <property type="molecule type" value="Genomic_DNA"/>
</dbReference>
<protein>
    <recommendedName>
        <fullName evidence="3">MFS transporter</fullName>
    </recommendedName>
</protein>
<reference evidence="1 2" key="1">
    <citation type="submission" date="2024-06" db="EMBL/GenBank/DDBJ databases">
        <title>The Natural Products Discovery Center: Release of the First 8490 Sequenced Strains for Exploring Actinobacteria Biosynthetic Diversity.</title>
        <authorList>
            <person name="Kalkreuter E."/>
            <person name="Kautsar S.A."/>
            <person name="Yang D."/>
            <person name="Bader C.D."/>
            <person name="Teijaro C.N."/>
            <person name="Fluegel L."/>
            <person name="Davis C.M."/>
            <person name="Simpson J.R."/>
            <person name="Lauterbach L."/>
            <person name="Steele A.D."/>
            <person name="Gui C."/>
            <person name="Meng S."/>
            <person name="Li G."/>
            <person name="Viehrig K."/>
            <person name="Ye F."/>
            <person name="Su P."/>
            <person name="Kiefer A.F."/>
            <person name="Nichols A."/>
            <person name="Cepeda A.J."/>
            <person name="Yan W."/>
            <person name="Fan B."/>
            <person name="Jiang Y."/>
            <person name="Adhikari A."/>
            <person name="Zheng C.-J."/>
            <person name="Schuster L."/>
            <person name="Cowan T.M."/>
            <person name="Smanski M.J."/>
            <person name="Chevrette M.G."/>
            <person name="De Carvalho L.P.S."/>
            <person name="Shen B."/>
        </authorList>
    </citation>
    <scope>NUCLEOTIDE SEQUENCE [LARGE SCALE GENOMIC DNA]</scope>
    <source>
        <strain evidence="1 2">NPDC000155</strain>
    </source>
</reference>
<accession>A0ABV1XJ01</accession>
<comment type="caution">
    <text evidence="1">The sequence shown here is derived from an EMBL/GenBank/DDBJ whole genome shotgun (WGS) entry which is preliminary data.</text>
</comment>
<keyword evidence="2" id="KW-1185">Reference proteome</keyword>
<proteinExistence type="predicted"/>
<sequence>MGAFNGAIALGAFAGGRATDGSCTRSVLWLGGTPALGALLVTLLGRVPSGDGGGSEA</sequence>
<dbReference type="Proteomes" id="UP001486207">
    <property type="component" value="Unassembled WGS sequence"/>
</dbReference>
<evidence type="ECO:0000313" key="1">
    <source>
        <dbReference type="EMBL" id="MER7371577.1"/>
    </source>
</evidence>
<evidence type="ECO:0000313" key="2">
    <source>
        <dbReference type="Proteomes" id="UP001486207"/>
    </source>
</evidence>
<gene>
    <name evidence="1" type="ORF">ABT384_02810</name>
</gene>
<evidence type="ECO:0008006" key="3">
    <source>
        <dbReference type="Google" id="ProtNLM"/>
    </source>
</evidence>
<organism evidence="1 2">
    <name type="scientific">Streptomyces lanatus</name>
    <dbReference type="NCBI Taxonomy" id="66900"/>
    <lineage>
        <taxon>Bacteria</taxon>
        <taxon>Bacillati</taxon>
        <taxon>Actinomycetota</taxon>
        <taxon>Actinomycetes</taxon>
        <taxon>Kitasatosporales</taxon>
        <taxon>Streptomycetaceae</taxon>
        <taxon>Streptomyces</taxon>
    </lineage>
</organism>
<name>A0ABV1XJ01_9ACTN</name>
<dbReference type="RefSeq" id="WP_229911684.1">
    <property type="nucleotide sequence ID" value="NZ_BNBM01000002.1"/>
</dbReference>